<feature type="transmembrane region" description="Helical" evidence="2">
    <location>
        <begin position="126"/>
        <end position="146"/>
    </location>
</feature>
<feature type="transmembrane region" description="Helical" evidence="2">
    <location>
        <begin position="48"/>
        <end position="67"/>
    </location>
</feature>
<sequence length="223" mass="25227">MKQLGKITLSLLKAIGFFIWFLFSFIFMEAPTLAYIICDNETRNNVNIWHHVLVLIIGCLVGFVSVYPLYKKVNGTPIWSIKLSIKNLLISFGFAILSLSIQVLIGNIVNVGNTDDDLIRLLHTQLGAIVFFTLVISGPIFESLLFQGSLQGGIFKKLNPWLAVLLTSLLFAFAHGNMLSWATLQIFFTVLSYSLVYLITKDIKMAIFCHGLLNLIIWIFRFF</sequence>
<reference evidence="4 5" key="1">
    <citation type="submission" date="2020-01" db="EMBL/GenBank/DDBJ databases">
        <title>Vast differences in strain-level diversity in the gut microbiota of two closely related honey bee species.</title>
        <authorList>
            <person name="Ellegaard K.M."/>
            <person name="Suenami S."/>
            <person name="Miyazaki R."/>
            <person name="Engel P."/>
        </authorList>
    </citation>
    <scope>NUCLEOTIDE SEQUENCE [LARGE SCALE GENOMIC DNA]</scope>
    <source>
        <strain evidence="4 5">ESL0416</strain>
    </source>
</reference>
<evidence type="ECO:0000256" key="2">
    <source>
        <dbReference type="SAM" id="Phobius"/>
    </source>
</evidence>
<keyword evidence="4" id="KW-0645">Protease</keyword>
<dbReference type="Proteomes" id="UP000826550">
    <property type="component" value="Chromosome"/>
</dbReference>
<comment type="similarity">
    <text evidence="1">Belongs to the UPF0177 family.</text>
</comment>
<accession>A0ABX8W5Z6</accession>
<dbReference type="GO" id="GO:0008237">
    <property type="term" value="F:metallopeptidase activity"/>
    <property type="evidence" value="ECO:0007669"/>
    <property type="project" value="UniProtKB-KW"/>
</dbReference>
<feature type="transmembrane region" description="Helical" evidence="2">
    <location>
        <begin position="205"/>
        <end position="222"/>
    </location>
</feature>
<protein>
    <submittedName>
        <fullName evidence="4">CPBP family intramembrane metalloprotease</fullName>
    </submittedName>
</protein>
<keyword evidence="5" id="KW-1185">Reference proteome</keyword>
<dbReference type="InterPro" id="IPR003675">
    <property type="entry name" value="Rce1/LyrA-like_dom"/>
</dbReference>
<dbReference type="Pfam" id="PF02517">
    <property type="entry name" value="Rce1-like"/>
    <property type="match status" value="1"/>
</dbReference>
<dbReference type="EMBL" id="CP048268">
    <property type="protein sequence ID" value="QYN52912.1"/>
    <property type="molecule type" value="Genomic_DNA"/>
</dbReference>
<evidence type="ECO:0000259" key="3">
    <source>
        <dbReference type="Pfam" id="PF02517"/>
    </source>
</evidence>
<evidence type="ECO:0000256" key="1">
    <source>
        <dbReference type="ARBA" id="ARBA00009067"/>
    </source>
</evidence>
<dbReference type="RefSeq" id="WP_220219740.1">
    <property type="nucleotide sequence ID" value="NZ_CP048268.1"/>
</dbReference>
<gene>
    <name evidence="4" type="ORF">GYM71_05545</name>
</gene>
<feature type="transmembrane region" description="Helical" evidence="2">
    <location>
        <begin position="181"/>
        <end position="198"/>
    </location>
</feature>
<feature type="transmembrane region" description="Helical" evidence="2">
    <location>
        <begin position="158"/>
        <end position="175"/>
    </location>
</feature>
<proteinExistence type="inferred from homology"/>
<evidence type="ECO:0000313" key="4">
    <source>
        <dbReference type="EMBL" id="QYN52912.1"/>
    </source>
</evidence>
<organism evidence="4 5">
    <name type="scientific">Lactobacillus panisapium</name>
    <dbReference type="NCBI Taxonomy" id="2012495"/>
    <lineage>
        <taxon>Bacteria</taxon>
        <taxon>Bacillati</taxon>
        <taxon>Bacillota</taxon>
        <taxon>Bacilli</taxon>
        <taxon>Lactobacillales</taxon>
        <taxon>Lactobacillaceae</taxon>
        <taxon>Lactobacillus</taxon>
    </lineage>
</organism>
<keyword evidence="2" id="KW-0812">Transmembrane</keyword>
<feature type="transmembrane region" description="Helical" evidence="2">
    <location>
        <begin position="7"/>
        <end position="28"/>
    </location>
</feature>
<evidence type="ECO:0000313" key="5">
    <source>
        <dbReference type="Proteomes" id="UP000826550"/>
    </source>
</evidence>
<keyword evidence="4" id="KW-0378">Hydrolase</keyword>
<feature type="domain" description="CAAX prenyl protease 2/Lysostaphin resistance protein A-like" evidence="3">
    <location>
        <begin position="128"/>
        <end position="216"/>
    </location>
</feature>
<name>A0ABX8W5Z6_9LACO</name>
<keyword evidence="2" id="KW-1133">Transmembrane helix</keyword>
<keyword evidence="4" id="KW-0482">Metalloprotease</keyword>
<feature type="transmembrane region" description="Helical" evidence="2">
    <location>
        <begin position="88"/>
        <end position="106"/>
    </location>
</feature>
<keyword evidence="2" id="KW-0472">Membrane</keyword>